<keyword evidence="2" id="KW-0472">Membrane</keyword>
<dbReference type="AlphaFoldDB" id="A0A6V8SJ25"/>
<dbReference type="RefSeq" id="WP_183278617.1">
    <property type="nucleotide sequence ID" value="NZ_BLZR01000001.1"/>
</dbReference>
<feature type="transmembrane region" description="Helical" evidence="2">
    <location>
        <begin position="98"/>
        <end position="116"/>
    </location>
</feature>
<accession>A0A6V8SJ25</accession>
<comment type="caution">
    <text evidence="3">The sequence shown here is derived from an EMBL/GenBank/DDBJ whole genome shotgun (WGS) entry which is preliminary data.</text>
</comment>
<evidence type="ECO:0008006" key="5">
    <source>
        <dbReference type="Google" id="ProtNLM"/>
    </source>
</evidence>
<dbReference type="EMBL" id="BLZR01000001">
    <property type="protein sequence ID" value="GFP77234.1"/>
    <property type="molecule type" value="Genomic_DNA"/>
</dbReference>
<feature type="region of interest" description="Disordered" evidence="1">
    <location>
        <begin position="1"/>
        <end position="37"/>
    </location>
</feature>
<proteinExistence type="predicted"/>
<protein>
    <recommendedName>
        <fullName evidence="5">RDD family protein</fullName>
    </recommendedName>
</protein>
<feature type="transmembrane region" description="Helical" evidence="2">
    <location>
        <begin position="58"/>
        <end position="83"/>
    </location>
</feature>
<reference evidence="3 4" key="1">
    <citation type="submission" date="2020-07" db="EMBL/GenBank/DDBJ databases">
        <title>A new beta-1,3-glucan-decomposing anaerobic bacterium isolated from anoxic soil subjected to biological soil disinfestation.</title>
        <authorList>
            <person name="Ueki A."/>
            <person name="Tonouchi A."/>
        </authorList>
    </citation>
    <scope>NUCLEOTIDE SEQUENCE [LARGE SCALE GENOMIC DNA]</scope>
    <source>
        <strain evidence="3 4">TW1</strain>
    </source>
</reference>
<dbReference type="Proteomes" id="UP000580568">
    <property type="component" value="Unassembled WGS sequence"/>
</dbReference>
<gene>
    <name evidence="3" type="ORF">bsdtw1_03348</name>
</gene>
<keyword evidence="4" id="KW-1185">Reference proteome</keyword>
<organism evidence="3 4">
    <name type="scientific">Clostridium fungisolvens</name>
    <dbReference type="NCBI Taxonomy" id="1604897"/>
    <lineage>
        <taxon>Bacteria</taxon>
        <taxon>Bacillati</taxon>
        <taxon>Bacillota</taxon>
        <taxon>Clostridia</taxon>
        <taxon>Eubacteriales</taxon>
        <taxon>Clostridiaceae</taxon>
        <taxon>Clostridium</taxon>
    </lineage>
</organism>
<evidence type="ECO:0000313" key="3">
    <source>
        <dbReference type="EMBL" id="GFP77234.1"/>
    </source>
</evidence>
<evidence type="ECO:0000313" key="4">
    <source>
        <dbReference type="Proteomes" id="UP000580568"/>
    </source>
</evidence>
<feature type="compositionally biased region" description="Basic and acidic residues" evidence="1">
    <location>
        <begin position="1"/>
        <end position="16"/>
    </location>
</feature>
<sequence>MLDKENINENEQKEEVNTVGEDNSTAQDEAVTEKSTEDIVVREEKADEKTQKADKANFFVRFVGNLMDQTVALALAIVLYFIFEKCLPALGYEVVDKVGIFLIMYIVSNVLCTSIIESTKLGTTFGKKLLRIK</sequence>
<evidence type="ECO:0000256" key="2">
    <source>
        <dbReference type="SAM" id="Phobius"/>
    </source>
</evidence>
<keyword evidence="2" id="KW-1133">Transmembrane helix</keyword>
<name>A0A6V8SJ25_9CLOT</name>
<keyword evidence="2" id="KW-0812">Transmembrane</keyword>
<evidence type="ECO:0000256" key="1">
    <source>
        <dbReference type="SAM" id="MobiDB-lite"/>
    </source>
</evidence>